<evidence type="ECO:0000256" key="2">
    <source>
        <dbReference type="ARBA" id="ARBA00012732"/>
    </source>
</evidence>
<evidence type="ECO:0000313" key="9">
    <source>
        <dbReference type="Proteomes" id="UP001235939"/>
    </source>
</evidence>
<keyword evidence="7" id="KW-0326">Glycosidase</keyword>
<protein>
    <recommendedName>
        <fullName evidence="2">lysozyme</fullName>
        <ecNumber evidence="2">3.2.1.17</ecNumber>
    </recommendedName>
</protein>
<proteinExistence type="predicted"/>
<feature type="non-terminal residue" evidence="8">
    <location>
        <position position="1"/>
    </location>
</feature>
<organism evidence="8 9">
    <name type="scientific">Cordylochernes scorpioides</name>
    <dbReference type="NCBI Taxonomy" id="51811"/>
    <lineage>
        <taxon>Eukaryota</taxon>
        <taxon>Metazoa</taxon>
        <taxon>Ecdysozoa</taxon>
        <taxon>Arthropoda</taxon>
        <taxon>Chelicerata</taxon>
        <taxon>Arachnida</taxon>
        <taxon>Pseudoscorpiones</taxon>
        <taxon>Cheliferoidea</taxon>
        <taxon>Chernetidae</taxon>
        <taxon>Cordylochernes</taxon>
    </lineage>
</organism>
<keyword evidence="5" id="KW-0378">Hydrolase</keyword>
<keyword evidence="6" id="KW-1015">Disulfide bond</keyword>
<dbReference type="PROSITE" id="PS51909">
    <property type="entry name" value="LYSOZYME_I"/>
    <property type="match status" value="1"/>
</dbReference>
<evidence type="ECO:0000256" key="6">
    <source>
        <dbReference type="ARBA" id="ARBA00023157"/>
    </source>
</evidence>
<dbReference type="PANTHER" id="PTHR11195:SF13">
    <property type="entry name" value="INVERTEBRATE-TYPE LYSOZYME 2-RELATED"/>
    <property type="match status" value="1"/>
</dbReference>
<dbReference type="Gene3D" id="1.10.530.10">
    <property type="match status" value="1"/>
</dbReference>
<sequence>MCGVCSEVVCVQASTECNLRQGCHNAGGDAYFCGPYTISWGYWAEAGKPGQDPSNVHECVCVSDFEICLKDKQCAENTVRGYMARYGQDCDGDHEITCADYARMHKAGRYSCNGTWVDDTIYWQRIEECFESG</sequence>
<evidence type="ECO:0000256" key="5">
    <source>
        <dbReference type="ARBA" id="ARBA00022801"/>
    </source>
</evidence>
<comment type="catalytic activity">
    <reaction evidence="1">
        <text>Hydrolysis of (1-&gt;4)-beta-linkages between N-acetylmuramic acid and N-acetyl-D-glucosamine residues in a peptidoglycan and between N-acetyl-D-glucosamine residues in chitodextrins.</text>
        <dbReference type="EC" id="3.2.1.17"/>
    </reaction>
</comment>
<dbReference type="EC" id="3.2.1.17" evidence="2"/>
<name>A0ABY6LN19_9ARAC</name>
<evidence type="ECO:0000256" key="4">
    <source>
        <dbReference type="ARBA" id="ARBA00022638"/>
    </source>
</evidence>
<reference evidence="8 9" key="1">
    <citation type="submission" date="2022-01" db="EMBL/GenBank/DDBJ databases">
        <title>A chromosomal length assembly of Cordylochernes scorpioides.</title>
        <authorList>
            <person name="Zeh D."/>
            <person name="Zeh J."/>
        </authorList>
    </citation>
    <scope>NUCLEOTIDE SEQUENCE [LARGE SCALE GENOMIC DNA]</scope>
    <source>
        <strain evidence="8">IN4F17</strain>
        <tissue evidence="8">Whole Body</tissue>
    </source>
</reference>
<dbReference type="PANTHER" id="PTHR11195">
    <property type="entry name" value="DESTABILASE-RELATED"/>
    <property type="match status" value="1"/>
</dbReference>
<dbReference type="InterPro" id="IPR008597">
    <property type="entry name" value="Invert_lysozyme"/>
</dbReference>
<evidence type="ECO:0000256" key="7">
    <source>
        <dbReference type="ARBA" id="ARBA00023295"/>
    </source>
</evidence>
<evidence type="ECO:0000256" key="1">
    <source>
        <dbReference type="ARBA" id="ARBA00000632"/>
    </source>
</evidence>
<evidence type="ECO:0000256" key="3">
    <source>
        <dbReference type="ARBA" id="ARBA00022529"/>
    </source>
</evidence>
<keyword evidence="4" id="KW-0081">Bacteriolytic enzyme</keyword>
<dbReference type="EMBL" id="CP092882">
    <property type="protein sequence ID" value="UYV81253.1"/>
    <property type="molecule type" value="Genomic_DNA"/>
</dbReference>
<dbReference type="Pfam" id="PF05497">
    <property type="entry name" value="Destabilase"/>
    <property type="match status" value="1"/>
</dbReference>
<dbReference type="Proteomes" id="UP001235939">
    <property type="component" value="Chromosome 20"/>
</dbReference>
<accession>A0ABY6LN19</accession>
<evidence type="ECO:0000313" key="8">
    <source>
        <dbReference type="EMBL" id="UYV81253.1"/>
    </source>
</evidence>
<gene>
    <name evidence="8" type="ORF">LAZ67_20000486</name>
</gene>
<dbReference type="CDD" id="cd16890">
    <property type="entry name" value="lyz_i"/>
    <property type="match status" value="1"/>
</dbReference>
<keyword evidence="9" id="KW-1185">Reference proteome</keyword>
<keyword evidence="3" id="KW-0929">Antimicrobial</keyword>